<dbReference type="Pfam" id="PF01011">
    <property type="entry name" value="PQQ"/>
    <property type="match status" value="1"/>
</dbReference>
<dbReference type="AlphaFoldDB" id="A0A8H3LNW6"/>
<name>A0A8H3LNW6_9GLOM</name>
<dbReference type="InterPro" id="IPR018391">
    <property type="entry name" value="PQQ_b-propeller_rpt"/>
</dbReference>
<evidence type="ECO:0000259" key="4">
    <source>
        <dbReference type="Pfam" id="PF01011"/>
    </source>
</evidence>
<dbReference type="PANTHER" id="PTHR32303:SF10">
    <property type="entry name" value="OUTER MEMBRANE PROTEIN ASSEMBLY FACTOR BAMB"/>
    <property type="match status" value="1"/>
</dbReference>
<evidence type="ECO:0000256" key="3">
    <source>
        <dbReference type="ARBA" id="ARBA00023002"/>
    </source>
</evidence>
<sequence length="504" mass="54331">MKSLSVLFIISILFAYNFLSVFSYEDWLSFGGTGENNINNNRNSDAENIISPENVGSLKVKFIIPVESSVSATPVTFQNNVYFPDWAGFLYSANSRTGEINWKINITKTYFPQPGPNVISRTTLAIDPKEKLIVFGTQSPLLDGGSGFVIAVDLYGNLVWRILIDDHPNAIITQSPTIFDNAVYIGVSSNEESAAYLGAVCCTFRGSFTKLDLKTGKIIWRTFMAPDNYGRSDLYSGNAVWGSAPAIDPIKKLVYIATGNNYEIPKNVTNCINNATTPEGKLACHDPKNFLDSILALDIENGNVKWVQRLSGYDSWNAACITSPNAPNCPDPTGDDFDFAQAPLLVNACFKPNDCLLLAIATSKSGKSWALDAATGKIIWSVTSGPGSRNGGSMFGSATNGRQYFVSQSNGLNETYVLTKPSPKSQPATFGGAIVAIDILTGEILWQTANPSQDAENGNILLDFVTGATVGCGPSIVDGIVYAGSGYERFFTGVNNTKLFALSL</sequence>
<accession>A0A8H3LNW6</accession>
<feature type="domain" description="Pyrrolo-quinoline quinone repeat" evidence="4">
    <location>
        <begin position="66"/>
        <end position="384"/>
    </location>
</feature>
<evidence type="ECO:0000256" key="2">
    <source>
        <dbReference type="ARBA" id="ARBA00008156"/>
    </source>
</evidence>
<dbReference type="EMBL" id="BLAL01000182">
    <property type="protein sequence ID" value="GES88709.1"/>
    <property type="molecule type" value="Genomic_DNA"/>
</dbReference>
<evidence type="ECO:0000256" key="1">
    <source>
        <dbReference type="ARBA" id="ARBA00001931"/>
    </source>
</evidence>
<comment type="similarity">
    <text evidence="2">Belongs to the bacterial PQQ dehydrogenase family.</text>
</comment>
<keyword evidence="3" id="KW-0560">Oxidoreductase</keyword>
<dbReference type="Gene3D" id="2.140.10.10">
    <property type="entry name" value="Quinoprotein alcohol dehydrogenase-like superfamily"/>
    <property type="match status" value="2"/>
</dbReference>
<dbReference type="InterPro" id="IPR011047">
    <property type="entry name" value="Quinoprotein_ADH-like_sf"/>
</dbReference>
<dbReference type="OrthoDB" id="416253at2759"/>
<proteinExistence type="inferred from homology"/>
<dbReference type="SMART" id="SM00564">
    <property type="entry name" value="PQQ"/>
    <property type="match status" value="6"/>
</dbReference>
<organism evidence="5 6">
    <name type="scientific">Rhizophagus clarus</name>
    <dbReference type="NCBI Taxonomy" id="94130"/>
    <lineage>
        <taxon>Eukaryota</taxon>
        <taxon>Fungi</taxon>
        <taxon>Fungi incertae sedis</taxon>
        <taxon>Mucoromycota</taxon>
        <taxon>Glomeromycotina</taxon>
        <taxon>Glomeromycetes</taxon>
        <taxon>Glomerales</taxon>
        <taxon>Glomeraceae</taxon>
        <taxon>Rhizophagus</taxon>
    </lineage>
</organism>
<comment type="caution">
    <text evidence="5">The sequence shown here is derived from an EMBL/GenBank/DDBJ whole genome shotgun (WGS) entry which is preliminary data.</text>
</comment>
<dbReference type="GO" id="GO:0016491">
    <property type="term" value="F:oxidoreductase activity"/>
    <property type="evidence" value="ECO:0007669"/>
    <property type="project" value="UniProtKB-KW"/>
</dbReference>
<gene>
    <name evidence="5" type="ORF">RCL2_001564000</name>
</gene>
<evidence type="ECO:0000313" key="5">
    <source>
        <dbReference type="EMBL" id="GES88709.1"/>
    </source>
</evidence>
<protein>
    <submittedName>
        <fullName evidence="5">PQQ-binding-like beta-propeller repeat protein</fullName>
    </submittedName>
</protein>
<comment type="cofactor">
    <cofactor evidence="1">
        <name>pyrroloquinoline quinone</name>
        <dbReference type="ChEBI" id="CHEBI:58442"/>
    </cofactor>
</comment>
<reference evidence="5" key="1">
    <citation type="submission" date="2019-10" db="EMBL/GenBank/DDBJ databases">
        <title>Conservation and host-specific expression of non-tandemly repeated heterogenous ribosome RNA gene in arbuscular mycorrhizal fungi.</title>
        <authorList>
            <person name="Maeda T."/>
            <person name="Kobayashi Y."/>
            <person name="Nakagawa T."/>
            <person name="Ezawa T."/>
            <person name="Yamaguchi K."/>
            <person name="Bino T."/>
            <person name="Nishimoto Y."/>
            <person name="Shigenobu S."/>
            <person name="Kawaguchi M."/>
        </authorList>
    </citation>
    <scope>NUCLEOTIDE SEQUENCE</scope>
    <source>
        <strain evidence="5">HR1</strain>
    </source>
</reference>
<dbReference type="Proteomes" id="UP000615446">
    <property type="component" value="Unassembled WGS sequence"/>
</dbReference>
<dbReference type="SUPFAM" id="SSF50998">
    <property type="entry name" value="Quinoprotein alcohol dehydrogenase-like"/>
    <property type="match status" value="1"/>
</dbReference>
<evidence type="ECO:0000313" key="6">
    <source>
        <dbReference type="Proteomes" id="UP000615446"/>
    </source>
</evidence>
<dbReference type="PANTHER" id="PTHR32303">
    <property type="entry name" value="QUINOPROTEIN ALCOHOL DEHYDROGENASE (CYTOCHROME C)"/>
    <property type="match status" value="1"/>
</dbReference>
<dbReference type="InterPro" id="IPR002372">
    <property type="entry name" value="PQQ_rpt_dom"/>
</dbReference>